<keyword evidence="3" id="KW-0493">Microtubule</keyword>
<evidence type="ECO:0000256" key="11">
    <source>
        <dbReference type="SAM" id="Coils"/>
    </source>
</evidence>
<evidence type="ECO:0000256" key="4">
    <source>
        <dbReference type="ARBA" id="ARBA00022741"/>
    </source>
</evidence>
<dbReference type="STRING" id="3916.A0A1S3TRE3"/>
<evidence type="ECO:0000256" key="10">
    <source>
        <dbReference type="PROSITE-ProRule" id="PRU00283"/>
    </source>
</evidence>
<keyword evidence="4 10" id="KW-0547">Nucleotide-binding</keyword>
<dbReference type="GO" id="GO:0005876">
    <property type="term" value="C:spindle microtubule"/>
    <property type="evidence" value="ECO:0007669"/>
    <property type="project" value="TreeGrafter"/>
</dbReference>
<dbReference type="InterPro" id="IPR047241">
    <property type="entry name" value="KIF11-like_kin_motor_dom"/>
</dbReference>
<feature type="binding site" evidence="10">
    <location>
        <begin position="98"/>
        <end position="105"/>
    </location>
    <ligand>
        <name>ATP</name>
        <dbReference type="ChEBI" id="CHEBI:30616"/>
    </ligand>
</feature>
<dbReference type="AlphaFoldDB" id="A0A1S3TRE3"/>
<keyword evidence="14" id="KW-1185">Reference proteome</keyword>
<evidence type="ECO:0000313" key="14">
    <source>
        <dbReference type="Proteomes" id="UP000087766"/>
    </source>
</evidence>
<dbReference type="KEGG" id="vra:106757943"/>
<keyword evidence="2" id="KW-0963">Cytoplasm</keyword>
<evidence type="ECO:0000256" key="12">
    <source>
        <dbReference type="SAM" id="MobiDB-lite"/>
    </source>
</evidence>
<evidence type="ECO:0000256" key="7">
    <source>
        <dbReference type="ARBA" id="ARBA00023212"/>
    </source>
</evidence>
<keyword evidence="11" id="KW-0175">Coiled coil</keyword>
<dbReference type="InterPro" id="IPR036961">
    <property type="entry name" value="Kinesin_motor_dom_sf"/>
</dbReference>
<keyword evidence="5 10" id="KW-0067">ATP-binding</keyword>
<reference evidence="14" key="1">
    <citation type="journal article" date="2014" name="Nat. Commun.">
        <title>Genome sequence of mungbean and insights into evolution within Vigna species.</title>
        <authorList>
            <person name="Kang Y.J."/>
            <person name="Kim S.K."/>
            <person name="Kim M.Y."/>
            <person name="Lestari P."/>
            <person name="Kim K.H."/>
            <person name="Ha B.K."/>
            <person name="Jun T.H."/>
            <person name="Hwang W.J."/>
            <person name="Lee T."/>
            <person name="Lee J."/>
            <person name="Shim S."/>
            <person name="Yoon M.Y."/>
            <person name="Jang Y.E."/>
            <person name="Han K.S."/>
            <person name="Taeprayoon P."/>
            <person name="Yoon N."/>
            <person name="Somta P."/>
            <person name="Tanya P."/>
            <person name="Kim K.S."/>
            <person name="Gwag J.G."/>
            <person name="Moon J.K."/>
            <person name="Lee Y.H."/>
            <person name="Park B.S."/>
            <person name="Bombarely A."/>
            <person name="Doyle J.J."/>
            <person name="Jackson S.A."/>
            <person name="Schafleitner R."/>
            <person name="Srinives P."/>
            <person name="Varshney R.K."/>
            <person name="Lee S.H."/>
        </authorList>
    </citation>
    <scope>NUCLEOTIDE SEQUENCE [LARGE SCALE GENOMIC DNA]</scope>
    <source>
        <strain evidence="14">cv. VC1973A</strain>
    </source>
</reference>
<dbReference type="RefSeq" id="XP_014496292.1">
    <property type="nucleotide sequence ID" value="XM_014640806.2"/>
</dbReference>
<evidence type="ECO:0000256" key="5">
    <source>
        <dbReference type="ARBA" id="ARBA00022840"/>
    </source>
</evidence>
<evidence type="ECO:0000256" key="6">
    <source>
        <dbReference type="ARBA" id="ARBA00023175"/>
    </source>
</evidence>
<comment type="similarity">
    <text evidence="8">Belongs to the TRAFAC class myosin-kinesin ATPase superfamily. Kinesin family. KIN-5/BimC subfamily.</text>
</comment>
<dbReference type="PANTHER" id="PTHR47970">
    <property type="entry name" value="KINESIN-LIKE PROTEIN KIF11"/>
    <property type="match status" value="1"/>
</dbReference>
<organism evidence="14 15">
    <name type="scientific">Vigna radiata var. radiata</name>
    <name type="common">Mung bean</name>
    <name type="synonym">Phaseolus aureus</name>
    <dbReference type="NCBI Taxonomy" id="3916"/>
    <lineage>
        <taxon>Eukaryota</taxon>
        <taxon>Viridiplantae</taxon>
        <taxon>Streptophyta</taxon>
        <taxon>Embryophyta</taxon>
        <taxon>Tracheophyta</taxon>
        <taxon>Spermatophyta</taxon>
        <taxon>Magnoliopsida</taxon>
        <taxon>eudicotyledons</taxon>
        <taxon>Gunneridae</taxon>
        <taxon>Pentapetalae</taxon>
        <taxon>rosids</taxon>
        <taxon>fabids</taxon>
        <taxon>Fabales</taxon>
        <taxon>Fabaceae</taxon>
        <taxon>Papilionoideae</taxon>
        <taxon>50 kb inversion clade</taxon>
        <taxon>NPAAA clade</taxon>
        <taxon>indigoferoid/millettioid clade</taxon>
        <taxon>Phaseoleae</taxon>
        <taxon>Vigna</taxon>
    </lineage>
</organism>
<dbReference type="GO" id="GO:0051231">
    <property type="term" value="P:spindle elongation"/>
    <property type="evidence" value="ECO:0007669"/>
    <property type="project" value="TreeGrafter"/>
</dbReference>
<keyword evidence="7" id="KW-0206">Cytoskeleton</keyword>
<dbReference type="SUPFAM" id="SSF52540">
    <property type="entry name" value="P-loop containing nucleoside triphosphate hydrolases"/>
    <property type="match status" value="1"/>
</dbReference>
<dbReference type="GO" id="GO:0072686">
    <property type="term" value="C:mitotic spindle"/>
    <property type="evidence" value="ECO:0007669"/>
    <property type="project" value="TreeGrafter"/>
</dbReference>
<dbReference type="Proteomes" id="UP000087766">
    <property type="component" value="Chromosome 3"/>
</dbReference>
<dbReference type="GO" id="GO:0008574">
    <property type="term" value="F:plus-end-directed microtubule motor activity"/>
    <property type="evidence" value="ECO:0007669"/>
    <property type="project" value="TreeGrafter"/>
</dbReference>
<accession>A0A1S3TRE3</accession>
<feature type="region of interest" description="Disordered" evidence="12">
    <location>
        <begin position="986"/>
        <end position="1009"/>
    </location>
</feature>
<dbReference type="SMART" id="SM00129">
    <property type="entry name" value="KISc"/>
    <property type="match status" value="1"/>
</dbReference>
<dbReference type="PROSITE" id="PS00411">
    <property type="entry name" value="KINESIN_MOTOR_1"/>
    <property type="match status" value="1"/>
</dbReference>
<evidence type="ECO:0000256" key="2">
    <source>
        <dbReference type="ARBA" id="ARBA00022490"/>
    </source>
</evidence>
<dbReference type="InterPro" id="IPR047149">
    <property type="entry name" value="KIF11-like"/>
</dbReference>
<dbReference type="CDD" id="cd01364">
    <property type="entry name" value="KISc_BimC_Eg5"/>
    <property type="match status" value="1"/>
</dbReference>
<name>A0A1S3TRE3_VIGRR</name>
<dbReference type="Gene3D" id="3.40.850.10">
    <property type="entry name" value="Kinesin motor domain"/>
    <property type="match status" value="1"/>
</dbReference>
<dbReference type="GO" id="GO:0007018">
    <property type="term" value="P:microtubule-based movement"/>
    <property type="evidence" value="ECO:0007669"/>
    <property type="project" value="InterPro"/>
</dbReference>
<evidence type="ECO:0000256" key="3">
    <source>
        <dbReference type="ARBA" id="ARBA00022701"/>
    </source>
</evidence>
<dbReference type="InterPro" id="IPR019821">
    <property type="entry name" value="Kinesin_motor_CS"/>
</dbReference>
<evidence type="ECO:0000256" key="1">
    <source>
        <dbReference type="ARBA" id="ARBA00004186"/>
    </source>
</evidence>
<dbReference type="GO" id="GO:0008017">
    <property type="term" value="F:microtubule binding"/>
    <property type="evidence" value="ECO:0007669"/>
    <property type="project" value="InterPro"/>
</dbReference>
<feature type="domain" description="Kinesin motor" evidence="13">
    <location>
        <begin position="12"/>
        <end position="359"/>
    </location>
</feature>
<keyword evidence="6 10" id="KW-0505">Motor protein</keyword>
<evidence type="ECO:0000313" key="15">
    <source>
        <dbReference type="RefSeq" id="XP_014496292.1"/>
    </source>
</evidence>
<dbReference type="FunFam" id="3.40.850.10:FF:000019">
    <property type="entry name" value="Kinesin-like protein KIN-5D"/>
    <property type="match status" value="1"/>
</dbReference>
<sequence>MSMRHEKEKGVNVQVLLRCRPFSDEELRSNAPQVVTCNDYSREVAVSQSIAGKHIDRVFTFDKVFGPSARQKDLYEQAVTPIVNEVLEGFNCTIFAYGQTGTGKTYTMEGECKRAKSGPNGELPPEAGVIPRAVKQIFDTLEGQNAEYSVKVTFLELYNEEITDLLAPEEISKVSLEEKQKKQLPLMEDGKGGVLVRGLEEEIVTSASEIFTLLERGSAKRRTAETLLNKQSSRSHSLFSITIHIKEATPEGEELIKCGKLNLVDLAGSENISRSGAREGRAREAGEINKSLLTLGRVINALVEHLGHIPYRDSKLTRLLRDSLGGRTKTCIIATVSPAVHCLEETLSTLDYAHRAKHIKNKPEVNQKMMKSTLIKDLYGEIERLKAEVYATREKNGVYIPKERFYQEESEKKAMSDQIEQMGLTIETQQKQREDLQNKLVDQIQQCSDLSNKLDSTEKNLNKTSKLLANREEELKKCQYTLKEKDFIISEQRKAENALHHQACVLRADLEKSLEDNASLFLKIGREDKLNSDNRAVVDNYQAELAQHVGSLCSTVATSLSEQNEHLEGVKKLCHSFLDVHDKAVVDFKKKVTSLRSLYISHIEAVQNVVRLHKANSDAAFEELTSVISSNGDSIEKFLASEATEAGSIFDDLQGSLSTQQGELAVFASELRNKFNLSLEQIKDISERSQEFVDKLFEESKKLEDYASQADQVQMKSIDEFKKAYEEQSKSDTEKLIANMTSLVSDHIRRQMDLVDSKLVDLRESGMKNKSFLDGHLSSMGDIVTNAKRKWQAFCVQAEKDAKDTSDFSAARHCRMEVLMQQSFKTAKSAFEHTKRTHDAVNEMGTKHISATESIVRNATDGNAQHVVEVNCARISAEEDVAKNSEELIEQFEVTSALERESISGVLNVVRTHANTLETLREDHDSQAASIEHRASETFQQQFRDYEPTGTTPIRCEADVPTKGTIESLRSLPMESLLEEFRENNPYESSDVKELKPSLIPRSPLTQLN</sequence>
<dbReference type="InterPro" id="IPR027417">
    <property type="entry name" value="P-loop_NTPase"/>
</dbReference>
<dbReference type="GO" id="GO:0005524">
    <property type="term" value="F:ATP binding"/>
    <property type="evidence" value="ECO:0007669"/>
    <property type="project" value="UniProtKB-UniRule"/>
</dbReference>
<feature type="compositionally biased region" description="Basic and acidic residues" evidence="12">
    <location>
        <begin position="986"/>
        <end position="996"/>
    </location>
</feature>
<dbReference type="OrthoDB" id="3176171at2759"/>
<dbReference type="InterPro" id="IPR001752">
    <property type="entry name" value="Kinesin_motor_dom"/>
</dbReference>
<evidence type="ECO:0000256" key="8">
    <source>
        <dbReference type="ARBA" id="ARBA00034704"/>
    </source>
</evidence>
<proteinExistence type="inferred from homology"/>
<dbReference type="GeneID" id="106757943"/>
<comment type="subcellular location">
    <subcellularLocation>
        <location evidence="1">Cytoplasm</location>
        <location evidence="1">Cytoskeleton</location>
        <location evidence="1">Spindle</location>
    </subcellularLocation>
</comment>
<protein>
    <submittedName>
        <fullName evidence="15">Kinesin-like protein KIN-5C</fullName>
    </submittedName>
</protein>
<dbReference type="PRINTS" id="PR00380">
    <property type="entry name" value="KINESINHEAVY"/>
</dbReference>
<dbReference type="GO" id="GO:0090307">
    <property type="term" value="P:mitotic spindle assembly"/>
    <property type="evidence" value="ECO:0007669"/>
    <property type="project" value="TreeGrafter"/>
</dbReference>
<dbReference type="Pfam" id="PF00225">
    <property type="entry name" value="Kinesin"/>
    <property type="match status" value="1"/>
</dbReference>
<evidence type="ECO:0000256" key="9">
    <source>
        <dbReference type="ARBA" id="ARBA00046159"/>
    </source>
</evidence>
<dbReference type="PROSITE" id="PS50067">
    <property type="entry name" value="KINESIN_MOTOR_2"/>
    <property type="match status" value="1"/>
</dbReference>
<dbReference type="PANTHER" id="PTHR47970:SF12">
    <property type="entry name" value="KINESIN FAMILY MEMBER 11"/>
    <property type="match status" value="1"/>
</dbReference>
<gene>
    <name evidence="15" type="primary">LOC106757943</name>
</gene>
<evidence type="ECO:0000259" key="13">
    <source>
        <dbReference type="PROSITE" id="PS50067"/>
    </source>
</evidence>
<reference evidence="15" key="2">
    <citation type="submission" date="2025-08" db="UniProtKB">
        <authorList>
            <consortium name="RefSeq"/>
        </authorList>
    </citation>
    <scope>IDENTIFICATION</scope>
    <source>
        <tissue evidence="15">Leaf</tissue>
    </source>
</reference>
<feature type="coiled-coil region" evidence="11">
    <location>
        <begin position="419"/>
        <end position="474"/>
    </location>
</feature>
<comment type="function">
    <text evidence="9">Responsible for microtubule translocation. May be important for the organization of phragmoplast-specific arrays of microtubules. Plays an essential role in stabilizing the mitotic spindle. Required during mitotic cytokinesis.</text>
</comment>